<organism evidence="1 2">
    <name type="scientific">Parascaris univalens</name>
    <name type="common">Nematode worm</name>
    <dbReference type="NCBI Taxonomy" id="6257"/>
    <lineage>
        <taxon>Eukaryota</taxon>
        <taxon>Metazoa</taxon>
        <taxon>Ecdysozoa</taxon>
        <taxon>Nematoda</taxon>
        <taxon>Chromadorea</taxon>
        <taxon>Rhabditida</taxon>
        <taxon>Spirurina</taxon>
        <taxon>Ascaridomorpha</taxon>
        <taxon>Ascaridoidea</taxon>
        <taxon>Ascarididae</taxon>
        <taxon>Parascaris</taxon>
    </lineage>
</organism>
<evidence type="ECO:0000313" key="1">
    <source>
        <dbReference type="Proteomes" id="UP000887569"/>
    </source>
</evidence>
<protein>
    <submittedName>
        <fullName evidence="2">Uncharacterized protein</fullName>
    </submittedName>
</protein>
<sequence length="33" mass="3860">SLKDYCILSYSLRWSIARVRALIEYPKDSLSGR</sequence>
<dbReference type="Proteomes" id="UP000887569">
    <property type="component" value="Unplaced"/>
</dbReference>
<reference evidence="2" key="1">
    <citation type="submission" date="2022-11" db="UniProtKB">
        <authorList>
            <consortium name="WormBaseParasite"/>
        </authorList>
    </citation>
    <scope>IDENTIFICATION</scope>
</reference>
<dbReference type="AlphaFoldDB" id="A0A915A3M0"/>
<name>A0A915A3M0_PARUN</name>
<keyword evidence="1" id="KW-1185">Reference proteome</keyword>
<dbReference type="WBParaSite" id="PgE353_g001_t04">
    <property type="protein sequence ID" value="PgE353_g001_t04"/>
    <property type="gene ID" value="PgE353_g001"/>
</dbReference>
<proteinExistence type="predicted"/>
<evidence type="ECO:0000313" key="2">
    <source>
        <dbReference type="WBParaSite" id="PgE353_g001_t04"/>
    </source>
</evidence>
<accession>A0A915A3M0</accession>